<evidence type="ECO:0000256" key="9">
    <source>
        <dbReference type="ARBA" id="ARBA00038897"/>
    </source>
</evidence>
<dbReference type="FunFam" id="1.10.45.10:FF:000001">
    <property type="entry name" value="D-lactate dehydrogenase mitochondrial"/>
    <property type="match status" value="1"/>
</dbReference>
<dbReference type="InterPro" id="IPR016169">
    <property type="entry name" value="FAD-bd_PCMH_sub2"/>
</dbReference>
<evidence type="ECO:0000256" key="3">
    <source>
        <dbReference type="ARBA" id="ARBA00008000"/>
    </source>
</evidence>
<dbReference type="EC" id="1.1.2.4" evidence="9"/>
<dbReference type="GO" id="GO:0004458">
    <property type="term" value="F:D-lactate dehydrogenase (cytochrome) activity"/>
    <property type="evidence" value="ECO:0007669"/>
    <property type="project" value="UniProtKB-EC"/>
</dbReference>
<comment type="cofactor">
    <cofactor evidence="1">
        <name>FAD</name>
        <dbReference type="ChEBI" id="CHEBI:57692"/>
    </cofactor>
</comment>
<evidence type="ECO:0000313" key="13">
    <source>
        <dbReference type="EMBL" id="KAI9632203.1"/>
    </source>
</evidence>
<comment type="caution">
    <text evidence="13">The sequence shown here is derived from an EMBL/GenBank/DDBJ whole genome shotgun (WGS) entry which is preliminary data.</text>
</comment>
<dbReference type="InterPro" id="IPR004113">
    <property type="entry name" value="FAD-bd_oxidored_4_C"/>
</dbReference>
<evidence type="ECO:0000256" key="5">
    <source>
        <dbReference type="ARBA" id="ARBA00022827"/>
    </source>
</evidence>
<dbReference type="GO" id="GO:1903457">
    <property type="term" value="P:lactate catabolic process"/>
    <property type="evidence" value="ECO:0007669"/>
    <property type="project" value="TreeGrafter"/>
</dbReference>
<evidence type="ECO:0000256" key="4">
    <source>
        <dbReference type="ARBA" id="ARBA00022630"/>
    </source>
</evidence>
<evidence type="ECO:0000259" key="12">
    <source>
        <dbReference type="PROSITE" id="PS51387"/>
    </source>
</evidence>
<dbReference type="PANTHER" id="PTHR11748:SF111">
    <property type="entry name" value="D-LACTATE DEHYDROGENASE, MITOCHONDRIAL-RELATED"/>
    <property type="match status" value="1"/>
</dbReference>
<keyword evidence="6" id="KW-0809">Transit peptide</keyword>
<dbReference type="FunFam" id="3.30.70.2740:FF:000001">
    <property type="entry name" value="D-lactate dehydrogenase mitochondrial"/>
    <property type="match status" value="1"/>
</dbReference>
<proteinExistence type="inferred from homology"/>
<comment type="catalytic activity">
    <reaction evidence="10">
        <text>(R)-lactate + 2 Fe(III)-[cytochrome c] = 2 Fe(II)-[cytochrome c] + pyruvate + 2 H(+)</text>
        <dbReference type="Rhea" id="RHEA:13521"/>
        <dbReference type="Rhea" id="RHEA-COMP:10350"/>
        <dbReference type="Rhea" id="RHEA-COMP:14399"/>
        <dbReference type="ChEBI" id="CHEBI:15361"/>
        <dbReference type="ChEBI" id="CHEBI:15378"/>
        <dbReference type="ChEBI" id="CHEBI:16004"/>
        <dbReference type="ChEBI" id="CHEBI:29033"/>
        <dbReference type="ChEBI" id="CHEBI:29034"/>
        <dbReference type="EC" id="1.1.2.4"/>
    </reaction>
</comment>
<dbReference type="InterPro" id="IPR036318">
    <property type="entry name" value="FAD-bd_PCMH-like_sf"/>
</dbReference>
<dbReference type="GO" id="GO:0005739">
    <property type="term" value="C:mitochondrion"/>
    <property type="evidence" value="ECO:0007669"/>
    <property type="project" value="UniProtKB-SubCell"/>
</dbReference>
<protein>
    <recommendedName>
        <fullName evidence="9">D-lactate dehydrogenase (cytochrome)</fullName>
        <ecNumber evidence="9">1.1.2.4</ecNumber>
    </recommendedName>
</protein>
<keyword evidence="5" id="KW-0274">FAD</keyword>
<evidence type="ECO:0000256" key="7">
    <source>
        <dbReference type="ARBA" id="ARBA00023002"/>
    </source>
</evidence>
<evidence type="ECO:0000256" key="6">
    <source>
        <dbReference type="ARBA" id="ARBA00022946"/>
    </source>
</evidence>
<keyword evidence="7" id="KW-0560">Oxidoreductase</keyword>
<dbReference type="PANTHER" id="PTHR11748">
    <property type="entry name" value="D-LACTATE DEHYDROGENASE"/>
    <property type="match status" value="1"/>
</dbReference>
<reference evidence="13" key="1">
    <citation type="journal article" date="2022" name="G3 (Bethesda)">
        <title>High quality genome of the basidiomycete yeast Dioszegia hungarica PDD-24b-2 isolated from cloud water.</title>
        <authorList>
            <person name="Jarrige D."/>
            <person name="Haridas S."/>
            <person name="Bleykasten-Grosshans C."/>
            <person name="Joly M."/>
            <person name="Nadalig T."/>
            <person name="Sancelme M."/>
            <person name="Vuilleumier S."/>
            <person name="Grigoriev I.V."/>
            <person name="Amato P."/>
            <person name="Bringel F."/>
        </authorList>
    </citation>
    <scope>NUCLEOTIDE SEQUENCE</scope>
    <source>
        <strain evidence="13">PDD-24b-2</strain>
    </source>
</reference>
<evidence type="ECO:0000256" key="2">
    <source>
        <dbReference type="ARBA" id="ARBA00004173"/>
    </source>
</evidence>
<evidence type="ECO:0000256" key="10">
    <source>
        <dbReference type="ARBA" id="ARBA00051436"/>
    </source>
</evidence>
<feature type="domain" description="FAD-binding PCMH-type" evidence="12">
    <location>
        <begin position="99"/>
        <end position="284"/>
    </location>
</feature>
<organism evidence="13 14">
    <name type="scientific">Dioszegia hungarica</name>
    <dbReference type="NCBI Taxonomy" id="4972"/>
    <lineage>
        <taxon>Eukaryota</taxon>
        <taxon>Fungi</taxon>
        <taxon>Dikarya</taxon>
        <taxon>Basidiomycota</taxon>
        <taxon>Agaricomycotina</taxon>
        <taxon>Tremellomycetes</taxon>
        <taxon>Tremellales</taxon>
        <taxon>Bulleribasidiaceae</taxon>
        <taxon>Dioszegia</taxon>
    </lineage>
</organism>
<dbReference type="EMBL" id="JAKWFO010000014">
    <property type="protein sequence ID" value="KAI9632203.1"/>
    <property type="molecule type" value="Genomic_DNA"/>
</dbReference>
<dbReference type="Proteomes" id="UP001164286">
    <property type="component" value="Unassembled WGS sequence"/>
</dbReference>
<comment type="subcellular location">
    <subcellularLocation>
        <location evidence="2">Mitochondrion</location>
    </subcellularLocation>
</comment>
<sequence>MNLTSYGILVASLLGAALAGYYTSETLSARPNIQYTLIDSARAKELQSANQPRFGDHKAYLAAIDELKASWQKKGKADQVSTDKEDLETHGISDWSYHEAKVPTVVVWVESTEEVVEVVKVATKYRVPITPFSGGTSLEGHFSSVAESQPYGGISLDFSMMDKVLRISEADGDCTVQPGVKWEDLNKHLADKDIKLFFPLDPGPGATIGGMAGTGCSGTNAVRYGTAKAEWFLNLTVVLPSGEVIRTRQRARKSSAGFDTTKLFIGAEGTLGIVTEATLRLAPLLPTKCAVVGFAGVEEAVQAATEIVNAGLPVQCVEFVDKKTVQSINEMGLAGRSYPERDSLFFKFQGSDASMTDVAKAAAIIVQKHGGKDLEFSKTDKEAADLWQGRKAALWSIMGLIPESRAWTTDVCVPISKLPQLVRETAEDFERRGVVGCHLGHVGDGNVHSILLFKTDEELENIREGVHEMVHRAIRLEGTCTGEHGVGVGKVEYLEEELGVGTVGLMETIKRTLDPLDIMNPGKLYPNIKPIKP</sequence>
<dbReference type="SUPFAM" id="SSF55103">
    <property type="entry name" value="FAD-linked oxidases, C-terminal domain"/>
    <property type="match status" value="1"/>
</dbReference>
<dbReference type="RefSeq" id="XP_052941980.1">
    <property type="nucleotide sequence ID" value="XM_053086196.1"/>
</dbReference>
<dbReference type="InterPro" id="IPR016166">
    <property type="entry name" value="FAD-bd_PCMH"/>
</dbReference>
<evidence type="ECO:0000256" key="1">
    <source>
        <dbReference type="ARBA" id="ARBA00001974"/>
    </source>
</evidence>
<dbReference type="Gene3D" id="3.30.70.2740">
    <property type="match status" value="1"/>
</dbReference>
<evidence type="ECO:0000256" key="8">
    <source>
        <dbReference type="ARBA" id="ARBA00023128"/>
    </source>
</evidence>
<dbReference type="FunFam" id="3.30.465.10:FF:000014">
    <property type="entry name" value="D-lactate dehydrogenase (Cytochrome), putative"/>
    <property type="match status" value="1"/>
</dbReference>
<evidence type="ECO:0000313" key="14">
    <source>
        <dbReference type="Proteomes" id="UP001164286"/>
    </source>
</evidence>
<keyword evidence="4" id="KW-0285">Flavoprotein</keyword>
<name>A0AA38LQZ5_9TREE</name>
<comment type="similarity">
    <text evidence="3">Belongs to the FAD-binding oxidoreductase/transferase type 4 family.</text>
</comment>
<accession>A0AA38LQZ5</accession>
<dbReference type="GeneID" id="77725397"/>
<dbReference type="InterPro" id="IPR016171">
    <property type="entry name" value="Vanillyl_alc_oxidase_C-sub2"/>
</dbReference>
<dbReference type="Gene3D" id="3.30.465.10">
    <property type="match status" value="1"/>
</dbReference>
<dbReference type="GO" id="GO:0071949">
    <property type="term" value="F:FAD binding"/>
    <property type="evidence" value="ECO:0007669"/>
    <property type="project" value="InterPro"/>
</dbReference>
<evidence type="ECO:0000256" key="11">
    <source>
        <dbReference type="SAM" id="SignalP"/>
    </source>
</evidence>
<keyword evidence="14" id="KW-1185">Reference proteome</keyword>
<dbReference type="Pfam" id="PF02913">
    <property type="entry name" value="FAD-oxidase_C"/>
    <property type="match status" value="1"/>
</dbReference>
<dbReference type="Gene3D" id="1.10.45.10">
    <property type="entry name" value="Vanillyl-alcohol Oxidase, Chain A, domain 4"/>
    <property type="match status" value="1"/>
</dbReference>
<feature type="chain" id="PRO_5041371553" description="D-lactate dehydrogenase (cytochrome)" evidence="11">
    <location>
        <begin position="20"/>
        <end position="533"/>
    </location>
</feature>
<keyword evidence="8" id="KW-0496">Mitochondrion</keyword>
<feature type="signal peptide" evidence="11">
    <location>
        <begin position="1"/>
        <end position="19"/>
    </location>
</feature>
<dbReference type="InterPro" id="IPR016164">
    <property type="entry name" value="FAD-linked_Oxase-like_C"/>
</dbReference>
<gene>
    <name evidence="13" type="ORF">MKK02DRAFT_20109</name>
</gene>
<dbReference type="Pfam" id="PF01565">
    <property type="entry name" value="FAD_binding_4"/>
    <property type="match status" value="1"/>
</dbReference>
<dbReference type="SUPFAM" id="SSF56176">
    <property type="entry name" value="FAD-binding/transporter-associated domain-like"/>
    <property type="match status" value="1"/>
</dbReference>
<dbReference type="GO" id="GO:0008720">
    <property type="term" value="F:D-lactate dehydrogenase (NAD+) activity"/>
    <property type="evidence" value="ECO:0007669"/>
    <property type="project" value="TreeGrafter"/>
</dbReference>
<dbReference type="AlphaFoldDB" id="A0AA38LQZ5"/>
<dbReference type="PROSITE" id="PS51387">
    <property type="entry name" value="FAD_PCMH"/>
    <property type="match status" value="1"/>
</dbReference>
<keyword evidence="11" id="KW-0732">Signal</keyword>
<dbReference type="InterPro" id="IPR006094">
    <property type="entry name" value="Oxid_FAD_bind_N"/>
</dbReference>